<evidence type="ECO:0000313" key="3">
    <source>
        <dbReference type="EMBL" id="KAF2869923.1"/>
    </source>
</evidence>
<feature type="domain" description="Azaphilone pigments biosynthesis cluster protein L N-terminal" evidence="2">
    <location>
        <begin position="2"/>
        <end position="129"/>
    </location>
</feature>
<dbReference type="InterPro" id="IPR031348">
    <property type="entry name" value="PigL_N"/>
</dbReference>
<keyword evidence="4" id="KW-1185">Reference proteome</keyword>
<organism evidence="3 4">
    <name type="scientific">Massariosphaeria phaeospora</name>
    <dbReference type="NCBI Taxonomy" id="100035"/>
    <lineage>
        <taxon>Eukaryota</taxon>
        <taxon>Fungi</taxon>
        <taxon>Dikarya</taxon>
        <taxon>Ascomycota</taxon>
        <taxon>Pezizomycotina</taxon>
        <taxon>Dothideomycetes</taxon>
        <taxon>Pleosporomycetidae</taxon>
        <taxon>Pleosporales</taxon>
        <taxon>Pleosporales incertae sedis</taxon>
        <taxon>Massariosphaeria</taxon>
    </lineage>
</organism>
<dbReference type="EMBL" id="JAADJZ010000015">
    <property type="protein sequence ID" value="KAF2869923.1"/>
    <property type="molecule type" value="Genomic_DNA"/>
</dbReference>
<gene>
    <name evidence="3" type="ORF">BDV95DRAFT_91558</name>
</gene>
<evidence type="ECO:0000313" key="4">
    <source>
        <dbReference type="Proteomes" id="UP000481861"/>
    </source>
</evidence>
<protein>
    <recommendedName>
        <fullName evidence="2">Azaphilone pigments biosynthesis cluster protein L N-terminal domain-containing protein</fullName>
    </recommendedName>
</protein>
<name>A0A7C8M9U3_9PLEO</name>
<reference evidence="3 4" key="1">
    <citation type="submission" date="2020-01" db="EMBL/GenBank/DDBJ databases">
        <authorList>
            <consortium name="DOE Joint Genome Institute"/>
            <person name="Haridas S."/>
            <person name="Albert R."/>
            <person name="Binder M."/>
            <person name="Bloem J."/>
            <person name="Labutti K."/>
            <person name="Salamov A."/>
            <person name="Andreopoulos B."/>
            <person name="Baker S.E."/>
            <person name="Barry K."/>
            <person name="Bills G."/>
            <person name="Bluhm B.H."/>
            <person name="Cannon C."/>
            <person name="Castanera R."/>
            <person name="Culley D.E."/>
            <person name="Daum C."/>
            <person name="Ezra D."/>
            <person name="Gonzalez J.B."/>
            <person name="Henrissat B."/>
            <person name="Kuo A."/>
            <person name="Liang C."/>
            <person name="Lipzen A."/>
            <person name="Lutzoni F."/>
            <person name="Magnuson J."/>
            <person name="Mondo S."/>
            <person name="Nolan M."/>
            <person name="Ohm R."/>
            <person name="Pangilinan J."/>
            <person name="Park H.-J.H."/>
            <person name="Ramirez L."/>
            <person name="Alfaro M."/>
            <person name="Sun H."/>
            <person name="Tritt A."/>
            <person name="Yoshinaga Y."/>
            <person name="Zwiers L.-H.L."/>
            <person name="Turgeon B.G."/>
            <person name="Goodwin S.B."/>
            <person name="Spatafora J.W."/>
            <person name="Crous P.W."/>
            <person name="Grigoriev I.V."/>
        </authorList>
    </citation>
    <scope>NUCLEOTIDE SEQUENCE [LARGE SCALE GENOMIC DNA]</scope>
    <source>
        <strain evidence="3 4">CBS 611.86</strain>
    </source>
</reference>
<dbReference type="AlphaFoldDB" id="A0A7C8M9U3"/>
<dbReference type="OrthoDB" id="3796990at2759"/>
<feature type="coiled-coil region" evidence="1">
    <location>
        <begin position="45"/>
        <end position="95"/>
    </location>
</feature>
<evidence type="ECO:0000256" key="1">
    <source>
        <dbReference type="SAM" id="Coils"/>
    </source>
</evidence>
<proteinExistence type="predicted"/>
<comment type="caution">
    <text evidence="3">The sequence shown here is derived from an EMBL/GenBank/DDBJ whole genome shotgun (WGS) entry which is preliminary data.</text>
</comment>
<dbReference type="Pfam" id="PF17111">
    <property type="entry name" value="PigL_N"/>
    <property type="match status" value="1"/>
</dbReference>
<keyword evidence="1" id="KW-0175">Coiled coil</keyword>
<evidence type="ECO:0000259" key="2">
    <source>
        <dbReference type="Pfam" id="PF17111"/>
    </source>
</evidence>
<sequence>MEAAGAAASAMTLLGAAVNGTKALVQAISAIKNASRTTETLVSAVQALQIVLEQLQASIEVARNDIDVGKTEELVTLCNKDIARYKTELQKLQSKPGDDIMKRGFKKFRTVFLGEKDFARVLAEVNNHCTVLQFQLNHLTSKDTLIIKENVVEINAAATTHMEHDENQTLLLQQSSAELSSVNKKMNILTNGVSNNVRESLAVMTEHMKSISQVSQAQSGDILTLLNALYTQIAGLPNEMTVTQRISASPHTVMMGILGEVPENKQEDLSESIGRLRSLKSQKAGTLRDEEAESITTDLVSLLESASESTTGELQATSSKRKFHGTAEDEISARELKRLCAQLTSSYDVNVNTGGKYDPELASVKNLLIQLCSIAIQCAT</sequence>
<accession>A0A7C8M9U3</accession>
<dbReference type="Proteomes" id="UP000481861">
    <property type="component" value="Unassembled WGS sequence"/>
</dbReference>